<feature type="transmembrane region" description="Helical" evidence="1">
    <location>
        <begin position="21"/>
        <end position="41"/>
    </location>
</feature>
<protein>
    <submittedName>
        <fullName evidence="3">Alpha/beta hydrolase family protein</fullName>
    </submittedName>
</protein>
<dbReference type="InterPro" id="IPR029059">
    <property type="entry name" value="AB_hydrolase_5"/>
</dbReference>
<gene>
    <name evidence="3" type="ORF">EV379_2396</name>
</gene>
<evidence type="ECO:0000313" key="4">
    <source>
        <dbReference type="Proteomes" id="UP000291483"/>
    </source>
</evidence>
<keyword evidence="1" id="KW-0812">Transmembrane</keyword>
<organism evidence="3 4">
    <name type="scientific">Microterricola gilva</name>
    <dbReference type="NCBI Taxonomy" id="393267"/>
    <lineage>
        <taxon>Bacteria</taxon>
        <taxon>Bacillati</taxon>
        <taxon>Actinomycetota</taxon>
        <taxon>Actinomycetes</taxon>
        <taxon>Micrococcales</taxon>
        <taxon>Microbacteriaceae</taxon>
        <taxon>Microterricola</taxon>
    </lineage>
</organism>
<dbReference type="EMBL" id="SHLC01000001">
    <property type="protein sequence ID" value="RZU66050.1"/>
    <property type="molecule type" value="Genomic_DNA"/>
</dbReference>
<comment type="caution">
    <text evidence="3">The sequence shown here is derived from an EMBL/GenBank/DDBJ whole genome shotgun (WGS) entry which is preliminary data.</text>
</comment>
<dbReference type="Proteomes" id="UP000291483">
    <property type="component" value="Unassembled WGS sequence"/>
</dbReference>
<dbReference type="SUPFAM" id="SSF53474">
    <property type="entry name" value="alpha/beta-Hydrolases"/>
    <property type="match status" value="1"/>
</dbReference>
<dbReference type="Pfam" id="PF12695">
    <property type="entry name" value="Abhydrolase_5"/>
    <property type="match status" value="1"/>
</dbReference>
<accession>A0A4Q8AN49</accession>
<dbReference type="AlphaFoldDB" id="A0A4Q8AN49"/>
<dbReference type="Gene3D" id="3.40.50.1820">
    <property type="entry name" value="alpha/beta hydrolase"/>
    <property type="match status" value="1"/>
</dbReference>
<dbReference type="RefSeq" id="WP_242616349.1">
    <property type="nucleotide sequence ID" value="NZ_SHLC01000001.1"/>
</dbReference>
<evidence type="ECO:0000256" key="1">
    <source>
        <dbReference type="SAM" id="Phobius"/>
    </source>
</evidence>
<keyword evidence="1" id="KW-0472">Membrane</keyword>
<feature type="domain" description="Alpha/beta hydrolase fold-5" evidence="2">
    <location>
        <begin position="83"/>
        <end position="247"/>
    </location>
</feature>
<sequence length="260" mass="27332">MSTDTEKPRPTRPRGRHRVRTAVLWVLSILALLVLGVLFWAHSVMMGERPAALEVWENPDIVVTSTDHSVVLAPAENASATGLVFIPGAKVDPYAYMYKLSGIVEETGATVVITKPTLNLAFFDTRPLDTFTADAPAVDEWYVGGHSLGGVRACQLVDAPDAADDGVVGLVLFGSYCANDISDSGLQVLSISGSEDGLSTPEKIDGAAHLLPEDAVFVQIDGANHAGFGDYGVQPGDGTATIDSPQIQAAITEALVAFGL</sequence>
<dbReference type="InterPro" id="IPR029058">
    <property type="entry name" value="AB_hydrolase_fold"/>
</dbReference>
<keyword evidence="1" id="KW-1133">Transmembrane helix</keyword>
<dbReference type="GO" id="GO:0016787">
    <property type="term" value="F:hydrolase activity"/>
    <property type="evidence" value="ECO:0007669"/>
    <property type="project" value="UniProtKB-KW"/>
</dbReference>
<name>A0A4Q8AN49_9MICO</name>
<keyword evidence="3" id="KW-0378">Hydrolase</keyword>
<proteinExistence type="predicted"/>
<evidence type="ECO:0000313" key="3">
    <source>
        <dbReference type="EMBL" id="RZU66050.1"/>
    </source>
</evidence>
<reference evidence="3 4" key="1">
    <citation type="submission" date="2019-02" db="EMBL/GenBank/DDBJ databases">
        <title>Sequencing the genomes of 1000 actinobacteria strains.</title>
        <authorList>
            <person name="Klenk H.-P."/>
        </authorList>
    </citation>
    <scope>NUCLEOTIDE SEQUENCE [LARGE SCALE GENOMIC DNA]</scope>
    <source>
        <strain evidence="3 4">DSM 18319</strain>
    </source>
</reference>
<evidence type="ECO:0000259" key="2">
    <source>
        <dbReference type="Pfam" id="PF12695"/>
    </source>
</evidence>
<keyword evidence="4" id="KW-1185">Reference proteome</keyword>